<feature type="coiled-coil region" evidence="4">
    <location>
        <begin position="97"/>
        <end position="164"/>
    </location>
</feature>
<dbReference type="PANTHER" id="PTHR30329:SF20">
    <property type="entry name" value="EXPORTED PROTEIN"/>
    <property type="match status" value="1"/>
</dbReference>
<dbReference type="PRINTS" id="PR01023">
    <property type="entry name" value="NAFLGMOTY"/>
</dbReference>
<gene>
    <name evidence="7" type="ORF">FHS03_001620</name>
</gene>
<name>A0A7W5B8P1_9BURK</name>
<keyword evidence="5" id="KW-0732">Signal</keyword>
<feature type="signal peptide" evidence="5">
    <location>
        <begin position="1"/>
        <end position="19"/>
    </location>
</feature>
<dbReference type="AlphaFoldDB" id="A0A7W5B8P1"/>
<sequence>MNKLLLKPAALLLALGLAACSSTPTTTSLLEQARADFSSAQSSPAVAQYAQPELVQAGTALDQANAAAARRESLNEIDKLAYVAKQRIATAQEVAKAKSAEAALSDAARQRDQVRLQARTAEAEQAKRSAEQAQLQAANATAAQRDAQAQADRLAAQLADLQAKKTERGTVITFGDVLFNVDQAQLTAQGMAVARKLADVLQQNPERSVLVEGFTDSTGSAAHNLQLSQRRAEAVRVALVGMGIERSRVETRGYGEAYPVAGNATSGERQLNRRVEIVLSEANSPIAARR</sequence>
<dbReference type="Proteomes" id="UP000541535">
    <property type="component" value="Unassembled WGS sequence"/>
</dbReference>
<feature type="domain" description="OmpA-like" evidence="6">
    <location>
        <begin position="167"/>
        <end position="283"/>
    </location>
</feature>
<dbReference type="RefSeq" id="WP_183440479.1">
    <property type="nucleotide sequence ID" value="NZ_JACHXD010000003.1"/>
</dbReference>
<protein>
    <submittedName>
        <fullName evidence="7">Outer membrane protein OmpA-like peptidoglycan-associated protein</fullName>
    </submittedName>
</protein>
<evidence type="ECO:0000313" key="8">
    <source>
        <dbReference type="Proteomes" id="UP000541535"/>
    </source>
</evidence>
<dbReference type="InterPro" id="IPR050330">
    <property type="entry name" value="Bact_OuterMem_StrucFunc"/>
</dbReference>
<dbReference type="GO" id="GO:0009279">
    <property type="term" value="C:cell outer membrane"/>
    <property type="evidence" value="ECO:0007669"/>
    <property type="project" value="UniProtKB-SubCell"/>
</dbReference>
<evidence type="ECO:0000256" key="3">
    <source>
        <dbReference type="PROSITE-ProRule" id="PRU00473"/>
    </source>
</evidence>
<keyword evidence="2 3" id="KW-0472">Membrane</keyword>
<dbReference type="InterPro" id="IPR006664">
    <property type="entry name" value="OMP_bac"/>
</dbReference>
<evidence type="ECO:0000256" key="5">
    <source>
        <dbReference type="SAM" id="SignalP"/>
    </source>
</evidence>
<dbReference type="SUPFAM" id="SSF103088">
    <property type="entry name" value="OmpA-like"/>
    <property type="match status" value="1"/>
</dbReference>
<accession>A0A7W5B8P1</accession>
<keyword evidence="4" id="KW-0175">Coiled coil</keyword>
<evidence type="ECO:0000259" key="6">
    <source>
        <dbReference type="PROSITE" id="PS51123"/>
    </source>
</evidence>
<dbReference type="InterPro" id="IPR025511">
    <property type="entry name" value="DUF4398"/>
</dbReference>
<comment type="subcellular location">
    <subcellularLocation>
        <location evidence="1">Cell outer membrane</location>
    </subcellularLocation>
</comment>
<dbReference type="CDD" id="cd07185">
    <property type="entry name" value="OmpA_C-like"/>
    <property type="match status" value="1"/>
</dbReference>
<dbReference type="EMBL" id="JACHXD010000003">
    <property type="protein sequence ID" value="MBB3118589.1"/>
    <property type="molecule type" value="Genomic_DNA"/>
</dbReference>
<dbReference type="Pfam" id="PF00691">
    <property type="entry name" value="OmpA"/>
    <property type="match status" value="1"/>
</dbReference>
<dbReference type="Pfam" id="PF14346">
    <property type="entry name" value="DUF4398"/>
    <property type="match status" value="1"/>
</dbReference>
<proteinExistence type="predicted"/>
<evidence type="ECO:0000256" key="4">
    <source>
        <dbReference type="SAM" id="Coils"/>
    </source>
</evidence>
<organism evidence="7 8">
    <name type="scientific">Pseudoduganella violacea</name>
    <dbReference type="NCBI Taxonomy" id="1715466"/>
    <lineage>
        <taxon>Bacteria</taxon>
        <taxon>Pseudomonadati</taxon>
        <taxon>Pseudomonadota</taxon>
        <taxon>Betaproteobacteria</taxon>
        <taxon>Burkholderiales</taxon>
        <taxon>Oxalobacteraceae</taxon>
        <taxon>Telluria group</taxon>
        <taxon>Pseudoduganella</taxon>
    </lineage>
</organism>
<dbReference type="Gene3D" id="3.30.1330.60">
    <property type="entry name" value="OmpA-like domain"/>
    <property type="match status" value="1"/>
</dbReference>
<evidence type="ECO:0000256" key="1">
    <source>
        <dbReference type="ARBA" id="ARBA00004442"/>
    </source>
</evidence>
<dbReference type="PROSITE" id="PS51257">
    <property type="entry name" value="PROKAR_LIPOPROTEIN"/>
    <property type="match status" value="1"/>
</dbReference>
<feature type="chain" id="PRO_5031281257" evidence="5">
    <location>
        <begin position="20"/>
        <end position="290"/>
    </location>
</feature>
<dbReference type="InterPro" id="IPR036737">
    <property type="entry name" value="OmpA-like_sf"/>
</dbReference>
<reference evidence="7 8" key="1">
    <citation type="submission" date="2020-08" db="EMBL/GenBank/DDBJ databases">
        <title>Genomic Encyclopedia of Type Strains, Phase III (KMG-III): the genomes of soil and plant-associated and newly described type strains.</title>
        <authorList>
            <person name="Whitman W."/>
        </authorList>
    </citation>
    <scope>NUCLEOTIDE SEQUENCE [LARGE SCALE GENOMIC DNA]</scope>
    <source>
        <strain evidence="7 8">CECT 8897</strain>
    </source>
</reference>
<keyword evidence="8" id="KW-1185">Reference proteome</keyword>
<dbReference type="PRINTS" id="PR01021">
    <property type="entry name" value="OMPADOMAIN"/>
</dbReference>
<dbReference type="InterPro" id="IPR006665">
    <property type="entry name" value="OmpA-like"/>
</dbReference>
<dbReference type="PANTHER" id="PTHR30329">
    <property type="entry name" value="STATOR ELEMENT OF FLAGELLAR MOTOR COMPLEX"/>
    <property type="match status" value="1"/>
</dbReference>
<evidence type="ECO:0000256" key="2">
    <source>
        <dbReference type="ARBA" id="ARBA00023136"/>
    </source>
</evidence>
<comment type="caution">
    <text evidence="7">The sequence shown here is derived from an EMBL/GenBank/DDBJ whole genome shotgun (WGS) entry which is preliminary data.</text>
</comment>
<dbReference type="PROSITE" id="PS51123">
    <property type="entry name" value="OMPA_2"/>
    <property type="match status" value="1"/>
</dbReference>
<evidence type="ECO:0000313" key="7">
    <source>
        <dbReference type="EMBL" id="MBB3118589.1"/>
    </source>
</evidence>